<evidence type="ECO:0000313" key="5">
    <source>
        <dbReference type="Proteomes" id="UP000039865"/>
    </source>
</evidence>
<proteinExistence type="predicted"/>
<keyword evidence="5" id="KW-1185">Reference proteome</keyword>
<dbReference type="Proteomes" id="UP000039865">
    <property type="component" value="Unassembled WGS sequence"/>
</dbReference>
<gene>
    <name evidence="4" type="primary">Contig6125.g6548</name>
    <name evidence="4" type="ORF">STYLEM_14289</name>
</gene>
<reference evidence="4 5" key="1">
    <citation type="submission" date="2014-06" db="EMBL/GenBank/DDBJ databases">
        <authorList>
            <person name="Swart Estienne"/>
        </authorList>
    </citation>
    <scope>NUCLEOTIDE SEQUENCE [LARGE SCALE GENOMIC DNA]</scope>
    <source>
        <strain evidence="4 5">130c</strain>
    </source>
</reference>
<dbReference type="AlphaFoldDB" id="A0A078AT65"/>
<dbReference type="InterPro" id="IPR036322">
    <property type="entry name" value="WD40_repeat_dom_sf"/>
</dbReference>
<evidence type="ECO:0000313" key="4">
    <source>
        <dbReference type="EMBL" id="CDW85216.1"/>
    </source>
</evidence>
<name>A0A078AT65_STYLE</name>
<dbReference type="SMART" id="SM00320">
    <property type="entry name" value="WD40"/>
    <property type="match status" value="8"/>
</dbReference>
<dbReference type="Gene3D" id="2.130.10.10">
    <property type="entry name" value="YVTN repeat-like/Quinoprotein amine dehydrogenase"/>
    <property type="match status" value="2"/>
</dbReference>
<organism evidence="4 5">
    <name type="scientific">Stylonychia lemnae</name>
    <name type="common">Ciliate</name>
    <dbReference type="NCBI Taxonomy" id="5949"/>
    <lineage>
        <taxon>Eukaryota</taxon>
        <taxon>Sar</taxon>
        <taxon>Alveolata</taxon>
        <taxon>Ciliophora</taxon>
        <taxon>Intramacronucleata</taxon>
        <taxon>Spirotrichea</taxon>
        <taxon>Stichotrichia</taxon>
        <taxon>Sporadotrichida</taxon>
        <taxon>Oxytrichidae</taxon>
        <taxon>Stylonychinae</taxon>
        <taxon>Stylonychia</taxon>
    </lineage>
</organism>
<dbReference type="PANTHER" id="PTHR10971">
    <property type="entry name" value="MRNA EXPORT FACTOR AND BUB3"/>
    <property type="match status" value="1"/>
</dbReference>
<sequence>MWGQTSGFGGGQNQNQNQNANQDAQFDNEIQHPFQDSIAIIKYAPLSPVYQSIGCPIFAAASWDGNIAIYQTNDTGGPQIQAQGMLSTNNGAPILGLCWQPEAQALLIASADNNIKRWDLATNQVTVVGGHSQPVKDIYCCTLNGNPLVVSGGWDCRVKFWTWQQGSPLKLNQVGEAYLGKPVHYMSGEFPLLVTAHSELYLHYWNLQNLSNNDFSPAGVFSSPLKYPTTALSVFPDAKGFAIGSIEGRCGIKYIDLQKNITQTTVDDTATGSAQKPSQVYAVNGIAFNKQFGTFATYGQDGVYFFWNKDTKSKLRNTKPLNPSIPITAADFLENATQFAYAYGYDWGKGAEGQKNNYPVKLMVRKVQESEVFKKKALKKQMEDSTATEVVVFSNYLLETSDVNEADQNGYNRYKLKKCDTIKQIIISPDEGAYLISVPSYHNLIAMCTWDGWVVIFMLNKQSDQLYLSSQSFKFKSQAPVMSISWLKDRVGLLIASSDGSIYLMNVISEPNKPTQSYIQIGIHSSEHACIGAYQLHKDLSFDNSICNVVSGGYDGFVRFWISNPEFTSLQQLFECNLLAPVQYFHYDNNLVLASTKSQTVNVWQLTNQVIRSDNYHEIKESLQILTNHSQPITCLQALRQNKGFITGSSEAKCGYFNVEKQTDNFKFKCHRITSIFSNDGDTVCYPINGISVSSKEQIFITFGGDGKLMQWNYLKRQKLREFPMHSKGNKIPLVAGAINDQATFIVAAYGDDYSQQASGVFKSQRLSEQFQDEDANFYILKTQPSAQQNLLLQ</sequence>
<evidence type="ECO:0000256" key="1">
    <source>
        <dbReference type="ARBA" id="ARBA00022574"/>
    </source>
</evidence>
<dbReference type="PROSITE" id="PS50082">
    <property type="entry name" value="WD_REPEATS_2"/>
    <property type="match status" value="1"/>
</dbReference>
<dbReference type="Pfam" id="PF00400">
    <property type="entry name" value="WD40"/>
    <property type="match status" value="1"/>
</dbReference>
<dbReference type="OrthoDB" id="256303at2759"/>
<dbReference type="InParanoid" id="A0A078AT65"/>
<evidence type="ECO:0000256" key="2">
    <source>
        <dbReference type="ARBA" id="ARBA00022737"/>
    </source>
</evidence>
<protein>
    <submittedName>
        <fullName evidence="4">Poly + rna export protein</fullName>
    </submittedName>
</protein>
<keyword evidence="1 3" id="KW-0853">WD repeat</keyword>
<dbReference type="InterPro" id="IPR015943">
    <property type="entry name" value="WD40/YVTN_repeat-like_dom_sf"/>
</dbReference>
<evidence type="ECO:0000256" key="3">
    <source>
        <dbReference type="PROSITE-ProRule" id="PRU00221"/>
    </source>
</evidence>
<feature type="repeat" description="WD" evidence="3">
    <location>
        <begin position="87"/>
        <end position="128"/>
    </location>
</feature>
<dbReference type="EMBL" id="CCKQ01013543">
    <property type="protein sequence ID" value="CDW85216.1"/>
    <property type="molecule type" value="Genomic_DNA"/>
</dbReference>
<dbReference type="InterPro" id="IPR001680">
    <property type="entry name" value="WD40_rpt"/>
</dbReference>
<dbReference type="SUPFAM" id="SSF50978">
    <property type="entry name" value="WD40 repeat-like"/>
    <property type="match status" value="2"/>
</dbReference>
<keyword evidence="2" id="KW-0677">Repeat</keyword>
<accession>A0A078AT65</accession>